<dbReference type="OMA" id="YPQVIQE"/>
<evidence type="ECO:0000313" key="3">
    <source>
        <dbReference type="EnsemblPlants" id="Kaladp1222s0056.1.v1.1"/>
    </source>
</evidence>
<feature type="compositionally biased region" description="Polar residues" evidence="2">
    <location>
        <begin position="2110"/>
        <end position="2121"/>
    </location>
</feature>
<comment type="similarity">
    <text evidence="1">Belongs to the HEATR5 family.</text>
</comment>
<keyword evidence="4" id="KW-1185">Reference proteome</keyword>
<evidence type="ECO:0000256" key="1">
    <source>
        <dbReference type="ARBA" id="ARBA00008304"/>
    </source>
</evidence>
<dbReference type="InterPro" id="IPR046837">
    <property type="entry name" value="Laa1/Sip1/HEATR5-like_HEAT"/>
</dbReference>
<dbReference type="Pfam" id="PF20210">
    <property type="entry name" value="Laa1_Sip1_HTR5"/>
    <property type="match status" value="1"/>
</dbReference>
<feature type="compositionally biased region" description="Polar residues" evidence="2">
    <location>
        <begin position="2281"/>
        <end position="2297"/>
    </location>
</feature>
<dbReference type="GO" id="GO:0005991">
    <property type="term" value="P:trehalose metabolic process"/>
    <property type="evidence" value="ECO:0007669"/>
    <property type="project" value="EnsemblPlants"/>
</dbReference>
<dbReference type="GO" id="GO:0010364">
    <property type="term" value="P:regulation of ethylene biosynthetic process"/>
    <property type="evidence" value="ECO:0007669"/>
    <property type="project" value="EnsemblPlants"/>
</dbReference>
<dbReference type="Gene3D" id="1.25.10.10">
    <property type="entry name" value="Leucine-rich Repeat Variant"/>
    <property type="match status" value="2"/>
</dbReference>
<evidence type="ECO:0008006" key="5">
    <source>
        <dbReference type="Google" id="ProtNLM"/>
    </source>
</evidence>
<evidence type="ECO:0000256" key="2">
    <source>
        <dbReference type="SAM" id="MobiDB-lite"/>
    </source>
</evidence>
<proteinExistence type="inferred from homology"/>
<reference evidence="3" key="1">
    <citation type="submission" date="2021-01" db="UniProtKB">
        <authorList>
            <consortium name="EnsemblPlants"/>
        </authorList>
    </citation>
    <scope>IDENTIFICATION</scope>
</reference>
<feature type="compositionally biased region" description="Basic and acidic residues" evidence="2">
    <location>
        <begin position="1990"/>
        <end position="2001"/>
    </location>
</feature>
<feature type="compositionally biased region" description="Polar residues" evidence="2">
    <location>
        <begin position="2145"/>
        <end position="2163"/>
    </location>
</feature>
<dbReference type="Gramene" id="Kaladp1222s0056.1.v1.1">
    <property type="protein sequence ID" value="Kaladp1222s0056.1.v1.1"/>
    <property type="gene ID" value="Kaladp1222s0056.v1.1"/>
</dbReference>
<feature type="compositionally biased region" description="Low complexity" evidence="2">
    <location>
        <begin position="2171"/>
        <end position="2181"/>
    </location>
</feature>
<dbReference type="InterPro" id="IPR011989">
    <property type="entry name" value="ARM-like"/>
</dbReference>
<feature type="compositionally biased region" description="Polar residues" evidence="2">
    <location>
        <begin position="2197"/>
        <end position="2210"/>
    </location>
</feature>
<sequence length="2331" mass="255030">MAKKTYVRDNVPLSRFGVLVAQLESIVASAVQQPPDALLCFDLLSDLLSAIDEEPRESVILWQRKCEDALYSLLILGARRPVRHLASAAMARIIGKGDSISIYSRTSTLQGFLSDGKRSEPLRVAGAAQCLGELYSLFGRRITSGLLETANIAAKLMKFHEDFVRQEALNMLQNALEGSGGNAAISAYIEAFRFVMRSAITDKSVIVRVAAARCLNAFANIGGPGLGMGELDSAASSCVKALEDPATSVRDAFAEALGAILALGMNTNAQVQVRGKGQALQSKALDGGLQRHLLLPFMKAAGARSRLLRIGLTFSWVSLLQAIRTKQLRSDVELQNFALQAMGMLRSDGSIDAQALACVLYILRVGIIDQLTEPTQRAFLVFLAKQLQSSDINSFMEVAALRTISYLLKILGEVPFEFKEVLDNTVVAAVYRSSMLVRIEAALTLRTVAEVDPTCVAGLVSFGATTINALRENLSFEKGHNLKIQLDSLHGQATVLAALVSVSPKLPLGYPSRLPKSVLQLSKAMLTEYSRNPEAAGVEEQAGWNLLSSLLSSMPKEELKDQVFDVLTLWAPLFGANQESELKNADDLLPRVNVFSAAIEALTSFIRSFFHPHAANTGVLLQPVLFYLSRAISYTQLIAARDLPNIKPAVDVFIIRTLTAYRSLPDPLSYKTDHTQIIQICSSPFRDPSGYEESSSLSALLDKRDAWLGPLVPGRDWFEDELRAFQGGTDGLMPCVWDDELSSFPQPETVGKTLVNQMLLCFGMIFASQDNAGILSILGMIDQCLKNGKKQPWRSASVTNICVGLLAGLKALLSLRSRPLGSDLLLSVQAIFQGILVEGEATTSQRRAASECLGLIARLGDDMFTARMTRLLLGDLTNVSNSNYNGSIAVALGCIHHSAGGMALSSLVPLTVTSISSLARSPIASLQTWSLHGLLLTIEAAGLSYVSHVQEALGLALDILLHDDNGWVDLQQGVGRLINAIVAVLGPELSPGSIFFSRCKSIIAEISSCQETATFLESVRFTQQLILFAPQAVSVQTHVRNLQRTLTSRQPILRRLAVSTIKHLVEKDPDSIISEQIEDSLFHMLDEETDSEITNLVRNTLMRLLYASCPSCPSHWICICRNMVLATSSRGNPGTMNNVERDNLDGSVVETIDSLADDETMVSSHEDVTKQNQVLGASRFNRKRGKHLRFRTRTFAAECLRHLLKAVGNAPAHFDLSLAREAALNRKVTGDWLVLHVHELISLAYQISTIQHESMQPIGVEVLSAILDKFEMIEDPELPGHLLLEQYQAQLVSACRTALDASSGPILLEAGLRLATKILTSGIISGDQASVKRIYSLISRPLEDFKDLYYPSFAEWVSCKIKIRLLAAHASLKCYSYTFLKKQHGTSNEYSGLIPLLSKSSSILGKYWMLFLRDYIYICFGMHHHKTWMPFLEGIQSPFASDKLISCLEEAWPVVFQAVALDAIPATSLSGFSNAISESSYNTASLSGYNMVALEHEEYQLVCGFALLVLFQWQHPILDEHILPASALRKFHKGSSGDDINVSTMKLHEIVLPVLQFLSTEKFFKSGFLNLNFCQDLVKMLTYFIDMDNSWHSLAVPVFLQIVQNCPEEFLSTQNFLNPVIELCAVYLLRSIKEIDTMQGQGKWNHLMTPLFSTAKALVTRLEPEKQLKSLLVFLLIGFECCKGTSESNFSAARDFICHVNCLFNNQITDSGKIEKDSMVQVKSVLGGCLFMISKLTKECTESIYTILNQMPKIPKLLQMKQAFYLELAVSYAQLAYRIVLGKDCGGSDLFFWSCLKHSVAVFQTTITDSNLQVRAIALHVLYSLAQKGSASKSSFYLFFMCELSGAIFSVLTSMLKKPVAKEKMAIVGECVRLLVLLHSLAKDSECERGLINLLLEGIVLVLSASEDDLSPEIVDVRNLSIKIVSHLAQLPSSAALFKDALLTMPVSRRQRLQVIIRESVTKNQGSTQPVSSNSPLIIKLPAQPGVGETIHHPSDRSGKEVEEEVEVEEEEEEEEEDDWDAFQSFPATTAPNADSEAESNESTSVQSVHVTTAPNKDSQSESAEDPKQLNDVKDEDCEALKSPSTASNSGPEGESPTQVSDIKNKDSGALNSPSSATNSDSEAKSPMQVHDSKNEDIKALKCPSNASNSDPEAKSSKQVNNFKNEDSEALKSPSIASSSEPEAKSDLEEPSPVDNVKTNSNESLQSTPMAPTPKLNSEGGFNTAGTTPVDDFMNDSSKNYSGSAPGDSIMQIADEEPEKASNELVLSESRISAIEVPKLQGTNDSTSKNDYSSEISDINHHSQVAEASPSAKEDHPISHANITHDESNGL</sequence>
<dbReference type="PANTHER" id="PTHR46975">
    <property type="entry name" value="PROTEIN SWEETIE"/>
    <property type="match status" value="1"/>
</dbReference>
<evidence type="ECO:0000313" key="4">
    <source>
        <dbReference type="Proteomes" id="UP000594263"/>
    </source>
</evidence>
<dbReference type="InterPro" id="IPR016024">
    <property type="entry name" value="ARM-type_fold"/>
</dbReference>
<dbReference type="Proteomes" id="UP000594263">
    <property type="component" value="Unplaced"/>
</dbReference>
<accession>A0A7N0VMF4</accession>
<feature type="compositionally biased region" description="Acidic residues" evidence="2">
    <location>
        <begin position="2002"/>
        <end position="2021"/>
    </location>
</feature>
<feature type="compositionally biased region" description="Polar residues" evidence="2">
    <location>
        <begin position="2041"/>
        <end position="2062"/>
    </location>
</feature>
<dbReference type="GO" id="GO:0005982">
    <property type="term" value="P:starch metabolic process"/>
    <property type="evidence" value="ECO:0007669"/>
    <property type="project" value="EnsemblPlants"/>
</dbReference>
<dbReference type="InterPro" id="IPR044218">
    <property type="entry name" value="SWEETIE"/>
</dbReference>
<feature type="compositionally biased region" description="Polar residues" evidence="2">
    <location>
        <begin position="2083"/>
        <end position="2102"/>
    </location>
</feature>
<dbReference type="GO" id="GO:1900055">
    <property type="term" value="P:regulation of leaf senescence"/>
    <property type="evidence" value="ECO:0007669"/>
    <property type="project" value="EnsemblPlants"/>
</dbReference>
<organism evidence="3 4">
    <name type="scientific">Kalanchoe fedtschenkoi</name>
    <name type="common">Lavender scallops</name>
    <name type="synonym">South American air plant</name>
    <dbReference type="NCBI Taxonomy" id="63787"/>
    <lineage>
        <taxon>Eukaryota</taxon>
        <taxon>Viridiplantae</taxon>
        <taxon>Streptophyta</taxon>
        <taxon>Embryophyta</taxon>
        <taxon>Tracheophyta</taxon>
        <taxon>Spermatophyta</taxon>
        <taxon>Magnoliopsida</taxon>
        <taxon>eudicotyledons</taxon>
        <taxon>Gunneridae</taxon>
        <taxon>Pentapetalae</taxon>
        <taxon>Saxifragales</taxon>
        <taxon>Crassulaceae</taxon>
        <taxon>Kalanchoe</taxon>
    </lineage>
</organism>
<feature type="region of interest" description="Disordered" evidence="2">
    <location>
        <begin position="1986"/>
        <end position="2331"/>
    </location>
</feature>
<name>A0A7N0VMF4_KALFE</name>
<protein>
    <recommendedName>
        <fullName evidence="5">HEAT repeat-containing protein 5B</fullName>
    </recommendedName>
</protein>
<dbReference type="SUPFAM" id="SSF48371">
    <property type="entry name" value="ARM repeat"/>
    <property type="match status" value="3"/>
</dbReference>
<feature type="compositionally biased region" description="Basic and acidic residues" evidence="2">
    <location>
        <begin position="2131"/>
        <end position="2140"/>
    </location>
</feature>
<dbReference type="PANTHER" id="PTHR46975:SF2">
    <property type="entry name" value="PROTEIN SWEETIE"/>
    <property type="match status" value="1"/>
</dbReference>
<feature type="compositionally biased region" description="Basic and acidic residues" evidence="2">
    <location>
        <begin position="2312"/>
        <end position="2331"/>
    </location>
</feature>
<dbReference type="EnsemblPlants" id="Kaladp1222s0056.1.v1.1">
    <property type="protein sequence ID" value="Kaladp1222s0056.1.v1.1"/>
    <property type="gene ID" value="Kaladp1222s0056.v1.1"/>
</dbReference>